<reference evidence="1 2" key="1">
    <citation type="submission" date="2021-02" db="EMBL/GenBank/DDBJ databases">
        <title>Genomic and phenotypic characterization of Pseudomonas hygromyciniae, a novel bacterial species discovered from a commercially purchased antibiotic vial.</title>
        <authorList>
            <person name="Turner T.L."/>
            <person name="Mitra S.D."/>
            <person name="Kochan T.J."/>
            <person name="Pincus N.B."/>
            <person name="Lebrun-Corbin M."/>
            <person name="Cheung B."/>
            <person name="Gatesy S.W."/>
            <person name="Afzal T."/>
            <person name="Ozer E.A."/>
            <person name="Hauser A.R."/>
        </authorList>
    </citation>
    <scope>NUCLEOTIDE SEQUENCE [LARGE SCALE GENOMIC DNA]</scope>
    <source>
        <strain evidence="1 2">SDM007</strain>
    </source>
</reference>
<dbReference type="EMBL" id="CP070506">
    <property type="protein sequence ID" value="QSB38155.1"/>
    <property type="molecule type" value="Genomic_DNA"/>
</dbReference>
<keyword evidence="2" id="KW-1185">Reference proteome</keyword>
<dbReference type="Proteomes" id="UP000663249">
    <property type="component" value="Chromosome"/>
</dbReference>
<proteinExistence type="predicted"/>
<accession>A0ABX7JUC1</accession>
<evidence type="ECO:0000313" key="2">
    <source>
        <dbReference type="Proteomes" id="UP000663249"/>
    </source>
</evidence>
<evidence type="ECO:0008006" key="3">
    <source>
        <dbReference type="Google" id="ProtNLM"/>
    </source>
</evidence>
<evidence type="ECO:0000313" key="1">
    <source>
        <dbReference type="EMBL" id="QSB38155.1"/>
    </source>
</evidence>
<protein>
    <recommendedName>
        <fullName evidence="3">Histidine-specific methyltransferase SAM-dependent domain-containing protein</fullName>
    </recommendedName>
</protein>
<name>A0ABX7JUC1_9PSED</name>
<sequence>MDINTLVVASLQSNHELGGHIWTIENAEKYSTLPGYTSALNQQLSEEILALMTTLNTEGISGAGLCAAPCGSGSLGEILYSVASDLVDLLGPGSLHYVELGPEPVKTSALMGYLLDCGSEPQHYTAVDINSASQAVMRRVIEPLLPTPQGFSYLATDFRDLHRHQLERGQDVTLITMLGFQEGNELPDTIGEIIRRVGGTRTYVLSEMQLSTADGDAHIHRFYGHDCMSRFSDLIGLKLGLKKMDDHRVVISEIEHHDDCYRVAATLLPVNDGHNDGYLLTNVCLKYTREQFIRVRQEYGSCRVIGEYCSGDGSVMYQLAEYCVDHEGGL</sequence>
<gene>
    <name evidence="1" type="ORF">JTY93_17960</name>
</gene>
<dbReference type="RefSeq" id="WP_205478687.1">
    <property type="nucleotide sequence ID" value="NZ_CP070506.1"/>
</dbReference>
<organism evidence="1 2">
    <name type="scientific">Pseudomonas hygromyciniae</name>
    <dbReference type="NCBI Taxonomy" id="2812000"/>
    <lineage>
        <taxon>Bacteria</taxon>
        <taxon>Pseudomonadati</taxon>
        <taxon>Pseudomonadota</taxon>
        <taxon>Gammaproteobacteria</taxon>
        <taxon>Pseudomonadales</taxon>
        <taxon>Pseudomonadaceae</taxon>
        <taxon>Pseudomonas</taxon>
    </lineage>
</organism>